<dbReference type="InterPro" id="IPR051052">
    <property type="entry name" value="Diverse_substrate_MTase"/>
</dbReference>
<organism evidence="4">
    <name type="scientific">mine drainage metagenome</name>
    <dbReference type="NCBI Taxonomy" id="410659"/>
    <lineage>
        <taxon>unclassified sequences</taxon>
        <taxon>metagenomes</taxon>
        <taxon>ecological metagenomes</taxon>
    </lineage>
</organism>
<dbReference type="AlphaFoldDB" id="T0YWU6"/>
<accession>T0YWU6</accession>
<dbReference type="GO" id="GO:0032259">
    <property type="term" value="P:methylation"/>
    <property type="evidence" value="ECO:0007669"/>
    <property type="project" value="UniProtKB-KW"/>
</dbReference>
<dbReference type="EC" id="2.1.1.-" evidence="4"/>
<reference evidence="4" key="1">
    <citation type="submission" date="2013-08" db="EMBL/GenBank/DDBJ databases">
        <authorList>
            <person name="Mendez C."/>
            <person name="Richter M."/>
            <person name="Ferrer M."/>
            <person name="Sanchez J."/>
        </authorList>
    </citation>
    <scope>NUCLEOTIDE SEQUENCE</scope>
</reference>
<feature type="domain" description="Methyltransferase" evidence="3">
    <location>
        <begin position="45"/>
        <end position="110"/>
    </location>
</feature>
<dbReference type="CDD" id="cd02440">
    <property type="entry name" value="AdoMet_MTases"/>
    <property type="match status" value="1"/>
</dbReference>
<sequence>MEVKKKSVNMEFTGERFVPEVHGDIELEHLHRYLLACKAVAGKTVLDIASGEGYGSAILARTAHEVIGVDISKEAISHAQAKYKAKNIKFRVGSCLAIPLKDTSVDVVVSF</sequence>
<dbReference type="InterPro" id="IPR041698">
    <property type="entry name" value="Methyltransf_25"/>
</dbReference>
<dbReference type="SUPFAM" id="SSF53335">
    <property type="entry name" value="S-adenosyl-L-methionine-dependent methyltransferases"/>
    <property type="match status" value="1"/>
</dbReference>
<dbReference type="GO" id="GO:0008168">
    <property type="term" value="F:methyltransferase activity"/>
    <property type="evidence" value="ECO:0007669"/>
    <property type="project" value="UniProtKB-KW"/>
</dbReference>
<proteinExistence type="predicted"/>
<dbReference type="InterPro" id="IPR029063">
    <property type="entry name" value="SAM-dependent_MTases_sf"/>
</dbReference>
<dbReference type="Pfam" id="PF13649">
    <property type="entry name" value="Methyltransf_25"/>
    <property type="match status" value="1"/>
</dbReference>
<keyword evidence="2 4" id="KW-0808">Transferase</keyword>
<gene>
    <name evidence="4" type="ORF">B1B_15094</name>
</gene>
<comment type="caution">
    <text evidence="4">The sequence shown here is derived from an EMBL/GenBank/DDBJ whole genome shotgun (WGS) entry which is preliminary data.</text>
</comment>
<reference evidence="4" key="2">
    <citation type="journal article" date="2014" name="ISME J.">
        <title>Microbial stratification in low pH oxic and suboxic macroscopic growths along an acid mine drainage.</title>
        <authorList>
            <person name="Mendez-Garcia C."/>
            <person name="Mesa V."/>
            <person name="Sprenger R.R."/>
            <person name="Richter M."/>
            <person name="Diez M.S."/>
            <person name="Solano J."/>
            <person name="Bargiela R."/>
            <person name="Golyshina O.V."/>
            <person name="Manteca A."/>
            <person name="Ramos J.L."/>
            <person name="Gallego J.R."/>
            <person name="Llorente I."/>
            <person name="Martins Dos Santos V.A."/>
            <person name="Jensen O.N."/>
            <person name="Pelaez A.I."/>
            <person name="Sanchez J."/>
            <person name="Ferrer M."/>
        </authorList>
    </citation>
    <scope>NUCLEOTIDE SEQUENCE</scope>
</reference>
<protein>
    <submittedName>
        <fullName evidence="4">Methyltransferase type 11</fullName>
        <ecNumber evidence="4">2.1.1.-</ecNumber>
    </submittedName>
</protein>
<feature type="non-terminal residue" evidence="4">
    <location>
        <position position="111"/>
    </location>
</feature>
<keyword evidence="1 4" id="KW-0489">Methyltransferase</keyword>
<dbReference type="Gene3D" id="3.40.50.150">
    <property type="entry name" value="Vaccinia Virus protein VP39"/>
    <property type="match status" value="1"/>
</dbReference>
<evidence type="ECO:0000256" key="2">
    <source>
        <dbReference type="ARBA" id="ARBA00022679"/>
    </source>
</evidence>
<evidence type="ECO:0000259" key="3">
    <source>
        <dbReference type="Pfam" id="PF13649"/>
    </source>
</evidence>
<dbReference type="PANTHER" id="PTHR44942">
    <property type="entry name" value="METHYLTRANSF_11 DOMAIN-CONTAINING PROTEIN"/>
    <property type="match status" value="1"/>
</dbReference>
<name>T0YWU6_9ZZZZ</name>
<dbReference type="PANTHER" id="PTHR44942:SF4">
    <property type="entry name" value="METHYLTRANSFERASE TYPE 11 DOMAIN-CONTAINING PROTEIN"/>
    <property type="match status" value="1"/>
</dbReference>
<evidence type="ECO:0000313" key="4">
    <source>
        <dbReference type="EMBL" id="EQD40061.1"/>
    </source>
</evidence>
<dbReference type="EMBL" id="AUZY01010033">
    <property type="protein sequence ID" value="EQD40061.1"/>
    <property type="molecule type" value="Genomic_DNA"/>
</dbReference>
<evidence type="ECO:0000256" key="1">
    <source>
        <dbReference type="ARBA" id="ARBA00022603"/>
    </source>
</evidence>